<dbReference type="Proteomes" id="UP000677330">
    <property type="component" value="Segment"/>
</dbReference>
<keyword evidence="1" id="KW-0946">Virion</keyword>
<name>A0A8S5L3Q2_9VIRU</name>
<dbReference type="KEGG" id="vg:80398071"/>
<evidence type="ECO:0000313" key="1">
    <source>
        <dbReference type="EMBL" id="DAD52297.1"/>
    </source>
</evidence>
<keyword evidence="2" id="KW-1185">Reference proteome</keyword>
<dbReference type="EMBL" id="BK014062">
    <property type="protein sequence ID" value="DAD52297.1"/>
    <property type="molecule type" value="Genomic_RNA"/>
</dbReference>
<evidence type="ECO:0000313" key="2">
    <source>
        <dbReference type="Proteomes" id="UP000677330"/>
    </source>
</evidence>
<dbReference type="GO" id="GO:0019028">
    <property type="term" value="C:viral capsid"/>
    <property type="evidence" value="ECO:0007669"/>
    <property type="project" value="UniProtKB-KW"/>
</dbReference>
<gene>
    <name evidence="1" type="primary">SRR6960799_22_2</name>
</gene>
<proteinExistence type="predicted"/>
<organism evidence="1 2">
    <name type="scientific">ssRNA phage SRR6960799_22</name>
    <dbReference type="NCBI Taxonomy" id="2786579"/>
    <lineage>
        <taxon>Viruses</taxon>
        <taxon>Riboviria</taxon>
        <taxon>Orthornavirae</taxon>
        <taxon>Lenarviricota</taxon>
        <taxon>Leviviricetes</taxon>
        <taxon>Norzivirales</taxon>
        <taxon>Fiersviridae</taxon>
        <taxon>Lohngkovirus</taxon>
        <taxon>Lohngkovirus caenadaptatum</taxon>
        <taxon>Brudgevirus caenadaptatum</taxon>
    </lineage>
</organism>
<dbReference type="RefSeq" id="YP_010769141.1">
    <property type="nucleotide sequence ID" value="NC_073889.1"/>
</dbReference>
<protein>
    <submittedName>
        <fullName evidence="1">Coat protein</fullName>
    </submittedName>
</protein>
<accession>A0A8S5L3Q2</accession>
<sequence length="133" mass="13783">MPAIANITIKKANGTTDITYAAKSPSAGDGVPAVWRSDTVGFAVAHQPEFRLAAREASKGLKRAMRSTYVYPQIATNSTTGVTSVIDKAVFSLDATIPKGMAAADVSEAAYQFANLVASALIKQCLADGTSAT</sequence>
<dbReference type="GeneID" id="80398071"/>
<keyword evidence="1" id="KW-0167">Capsid protein</keyword>
<reference evidence="1" key="1">
    <citation type="submission" date="2020-09" db="EMBL/GenBank/DDBJ databases">
        <title>Leviviricetes taxonomy.</title>
        <authorList>
            <person name="Stockdale S.R."/>
            <person name="Callanan J."/>
            <person name="Adriaenssens E.M."/>
            <person name="Kuhn J.H."/>
            <person name="Rumnieks J."/>
            <person name="Shkoporov A."/>
            <person name="Draper L.A."/>
            <person name="Ross P."/>
            <person name="Hill C."/>
        </authorList>
    </citation>
    <scope>NUCLEOTIDE SEQUENCE</scope>
</reference>